<name>A0A7V8JMK1_STEMA</name>
<reference evidence="3" key="1">
    <citation type="journal article" date="2020" name="MBio">
        <title>Horizontal gene transfer to a defensive symbiont with a reduced genome amongst a multipartite beetle microbiome.</title>
        <authorList>
            <person name="Waterworth S.C."/>
            <person name="Florez L.V."/>
            <person name="Rees E.R."/>
            <person name="Hertweck C."/>
            <person name="Kaltenpoth M."/>
            <person name="Kwan J.C."/>
        </authorList>
    </citation>
    <scope>NUCLEOTIDE SEQUENCE [LARGE SCALE GENOMIC DNA]</scope>
</reference>
<evidence type="ECO:0000313" key="2">
    <source>
        <dbReference type="EMBL" id="KAF1016244.1"/>
    </source>
</evidence>
<accession>A0A7V8JMK1</accession>
<protein>
    <submittedName>
        <fullName evidence="2">Uncharacterized protein</fullName>
    </submittedName>
</protein>
<proteinExistence type="predicted"/>
<dbReference type="AlphaFoldDB" id="A0A7V8JMK1"/>
<comment type="caution">
    <text evidence="2">The sequence shown here is derived from an EMBL/GenBank/DDBJ whole genome shotgun (WGS) entry which is preliminary data.</text>
</comment>
<dbReference type="Proteomes" id="UP000487117">
    <property type="component" value="Unassembled WGS sequence"/>
</dbReference>
<evidence type="ECO:0000313" key="3">
    <source>
        <dbReference type="Proteomes" id="UP000487117"/>
    </source>
</evidence>
<organism evidence="2 3">
    <name type="scientific">Stenotrophomonas maltophilia</name>
    <name type="common">Pseudomonas maltophilia</name>
    <name type="synonym">Xanthomonas maltophilia</name>
    <dbReference type="NCBI Taxonomy" id="40324"/>
    <lineage>
        <taxon>Bacteria</taxon>
        <taxon>Pseudomonadati</taxon>
        <taxon>Pseudomonadota</taxon>
        <taxon>Gammaproteobacteria</taxon>
        <taxon>Lysobacterales</taxon>
        <taxon>Lysobacteraceae</taxon>
        <taxon>Stenotrophomonas</taxon>
        <taxon>Stenotrophomonas maltophilia group</taxon>
    </lineage>
</organism>
<feature type="region of interest" description="Disordered" evidence="1">
    <location>
        <begin position="1"/>
        <end position="27"/>
    </location>
</feature>
<evidence type="ECO:0000256" key="1">
    <source>
        <dbReference type="SAM" id="MobiDB-lite"/>
    </source>
</evidence>
<sequence>MTPPSSFMPRPARRAVPSSPRTGPGRAHLWRALPARQLFDTLVRELGV</sequence>
<gene>
    <name evidence="2" type="ORF">GAK31_01733</name>
</gene>
<dbReference type="EMBL" id="WNDS01000002">
    <property type="protein sequence ID" value="KAF1016244.1"/>
    <property type="molecule type" value="Genomic_DNA"/>
</dbReference>